<dbReference type="Ensembl" id="ENSECRT00000000724.1">
    <property type="protein sequence ID" value="ENSECRP00000000710.1"/>
    <property type="gene ID" value="ENSECRG00000000447.1"/>
</dbReference>
<evidence type="ECO:0000259" key="9">
    <source>
        <dbReference type="PROSITE" id="PS50986"/>
    </source>
</evidence>
<reference evidence="10" key="1">
    <citation type="submission" date="2021-06" db="EMBL/GenBank/DDBJ databases">
        <authorList>
            <consortium name="Wellcome Sanger Institute Data Sharing"/>
        </authorList>
    </citation>
    <scope>NUCLEOTIDE SEQUENCE [LARGE SCALE GENOMIC DNA]</scope>
</reference>
<evidence type="ECO:0000256" key="8">
    <source>
        <dbReference type="SAM" id="SignalP"/>
    </source>
</evidence>
<keyword evidence="4 7" id="KW-1133">Transmembrane helix</keyword>
<dbReference type="Proteomes" id="UP000694620">
    <property type="component" value="Chromosome 1"/>
</dbReference>
<feature type="chain" id="PRO_5033982564" evidence="8">
    <location>
        <begin position="20"/>
        <end position="366"/>
    </location>
</feature>
<proteinExistence type="predicted"/>
<keyword evidence="2 7" id="KW-0812">Transmembrane</keyword>
<dbReference type="InterPro" id="IPR013980">
    <property type="entry name" value="MANSC_dom"/>
</dbReference>
<reference evidence="10" key="3">
    <citation type="submission" date="2025-09" db="UniProtKB">
        <authorList>
            <consortium name="Ensembl"/>
        </authorList>
    </citation>
    <scope>IDENTIFICATION</scope>
</reference>
<reference evidence="10" key="2">
    <citation type="submission" date="2025-08" db="UniProtKB">
        <authorList>
            <consortium name="Ensembl"/>
        </authorList>
    </citation>
    <scope>IDENTIFICATION</scope>
</reference>
<protein>
    <submittedName>
        <fullName evidence="10">MANSC domain containing 4</fullName>
    </submittedName>
</protein>
<evidence type="ECO:0000256" key="6">
    <source>
        <dbReference type="ARBA" id="ARBA00023180"/>
    </source>
</evidence>
<evidence type="ECO:0000256" key="2">
    <source>
        <dbReference type="ARBA" id="ARBA00022692"/>
    </source>
</evidence>
<keyword evidence="3 8" id="KW-0732">Signal</keyword>
<evidence type="ECO:0000256" key="1">
    <source>
        <dbReference type="ARBA" id="ARBA00004479"/>
    </source>
</evidence>
<dbReference type="InterPro" id="IPR011106">
    <property type="entry name" value="MANSC_N"/>
</dbReference>
<feature type="transmembrane region" description="Helical" evidence="7">
    <location>
        <begin position="310"/>
        <end position="333"/>
    </location>
</feature>
<dbReference type="AlphaFoldDB" id="A0A8C4RCP4"/>
<dbReference type="SMART" id="SM00765">
    <property type="entry name" value="MANEC"/>
    <property type="match status" value="1"/>
</dbReference>
<dbReference type="PANTHER" id="PTHR46876">
    <property type="entry name" value="LOW-DENSITY LIPOPROTEIN RECEPTOR-RELATED PROTEIN 11"/>
    <property type="match status" value="1"/>
</dbReference>
<organism evidence="10 11">
    <name type="scientific">Erpetoichthys calabaricus</name>
    <name type="common">Rope fish</name>
    <name type="synonym">Calamoichthys calabaricus</name>
    <dbReference type="NCBI Taxonomy" id="27687"/>
    <lineage>
        <taxon>Eukaryota</taxon>
        <taxon>Metazoa</taxon>
        <taxon>Chordata</taxon>
        <taxon>Craniata</taxon>
        <taxon>Vertebrata</taxon>
        <taxon>Euteleostomi</taxon>
        <taxon>Actinopterygii</taxon>
        <taxon>Polypteriformes</taxon>
        <taxon>Polypteridae</taxon>
        <taxon>Erpetoichthys</taxon>
    </lineage>
</organism>
<evidence type="ECO:0000256" key="3">
    <source>
        <dbReference type="ARBA" id="ARBA00022729"/>
    </source>
</evidence>
<name>A0A8C4RCP4_ERPCA</name>
<comment type="subcellular location">
    <subcellularLocation>
        <location evidence="1">Membrane</location>
        <topology evidence="1">Single-pass type I membrane protein</topology>
    </subcellularLocation>
</comment>
<accession>A0A8C4RCP4</accession>
<evidence type="ECO:0000256" key="7">
    <source>
        <dbReference type="SAM" id="Phobius"/>
    </source>
</evidence>
<evidence type="ECO:0000256" key="5">
    <source>
        <dbReference type="ARBA" id="ARBA00023136"/>
    </source>
</evidence>
<feature type="domain" description="MANSC" evidence="9">
    <location>
        <begin position="34"/>
        <end position="114"/>
    </location>
</feature>
<dbReference type="PANTHER" id="PTHR46876:SF1">
    <property type="entry name" value="LOW-DENSITY LIPOPROTEIN RECEPTOR-RELATED PROTEIN 11"/>
    <property type="match status" value="1"/>
</dbReference>
<evidence type="ECO:0000313" key="11">
    <source>
        <dbReference type="Proteomes" id="UP000694620"/>
    </source>
</evidence>
<keyword evidence="6" id="KW-0325">Glycoprotein</keyword>
<feature type="signal peptide" evidence="8">
    <location>
        <begin position="1"/>
        <end position="19"/>
    </location>
</feature>
<keyword evidence="11" id="KW-1185">Reference proteome</keyword>
<sequence>MTLFWRLFLTLGFFSGTEMRCSPTMFYKGCWIRRYPGIFVDVTQSLEKGAQILRIYYEDTAQKCSRACCLSWNVSCNAAFYDLESIQGRENCFHLNCPTLESCLLRGKNNAILYNINKGIDPDLLVFGKHSTSSLRMWTNLSSSKHNDSDSLSSEKRQFHRPPFSTLTRSTFTTALHKYDKSIHNTPESTTTSPSFLKSNITIWSTFYSVESHRKNWIQNTEAFFNGVNISTQSSASVTITAASKVTSKTWPQLTTAMMTTRPYSNLAFPAYLDNSKHYPNETKGYINRNYTSEDKPKLSKSFWGIANDLLLVPLVIFSTVFILCFCIVMFIVSHRIRKRGHYKPVWKPERSTMYLVKYVIVNESL</sequence>
<dbReference type="GeneTree" id="ENSGT00940000153377"/>
<dbReference type="Pfam" id="PF07502">
    <property type="entry name" value="MANEC"/>
    <property type="match status" value="1"/>
</dbReference>
<keyword evidence="5 7" id="KW-0472">Membrane</keyword>
<gene>
    <name evidence="10" type="primary">MANSC4</name>
</gene>
<dbReference type="PROSITE" id="PS50986">
    <property type="entry name" value="MANSC"/>
    <property type="match status" value="1"/>
</dbReference>
<dbReference type="GO" id="GO:0016020">
    <property type="term" value="C:membrane"/>
    <property type="evidence" value="ECO:0007669"/>
    <property type="project" value="UniProtKB-SubCell"/>
</dbReference>
<evidence type="ECO:0000313" key="10">
    <source>
        <dbReference type="Ensembl" id="ENSECRP00000000710.1"/>
    </source>
</evidence>
<evidence type="ECO:0000256" key="4">
    <source>
        <dbReference type="ARBA" id="ARBA00022989"/>
    </source>
</evidence>